<feature type="region of interest" description="Disordered" evidence="1">
    <location>
        <begin position="1"/>
        <end position="106"/>
    </location>
</feature>
<feature type="compositionally biased region" description="Low complexity" evidence="1">
    <location>
        <begin position="10"/>
        <end position="27"/>
    </location>
</feature>
<gene>
    <name evidence="2" type="ORF">BFW01_g10990</name>
</gene>
<name>A0A8H7IQ79_9PEZI</name>
<reference evidence="2" key="2">
    <citation type="journal article" date="2018" name="DNA Res.">
        <title>Comparative genome and transcriptome analyses reveal adaptations to opportunistic infections in woody plant degrading pathogens of Botryosphaeriaceae.</title>
        <authorList>
            <person name="Yan J.Y."/>
            <person name="Zhao W.S."/>
            <person name="Chen Z."/>
            <person name="Xing Q.K."/>
            <person name="Zhang W."/>
            <person name="Chethana K.W.T."/>
            <person name="Xue M.F."/>
            <person name="Xu J.P."/>
            <person name="Phillips A.J.L."/>
            <person name="Wang Y."/>
            <person name="Liu J.H."/>
            <person name="Liu M."/>
            <person name="Zhou Y."/>
            <person name="Jayawardena R.S."/>
            <person name="Manawasinghe I.S."/>
            <person name="Huang J.B."/>
            <person name="Qiao G.H."/>
            <person name="Fu C.Y."/>
            <person name="Guo F.F."/>
            <person name="Dissanayake A.J."/>
            <person name="Peng Y.L."/>
            <person name="Hyde K.D."/>
            <person name="Li X.H."/>
        </authorList>
    </citation>
    <scope>NUCLEOTIDE SEQUENCE</scope>
    <source>
        <strain evidence="2">CSS-01s</strain>
    </source>
</reference>
<dbReference type="EMBL" id="MDYX01000024">
    <property type="protein sequence ID" value="KAF9629787.1"/>
    <property type="molecule type" value="Genomic_DNA"/>
</dbReference>
<dbReference type="Proteomes" id="UP000627934">
    <property type="component" value="Unassembled WGS sequence"/>
</dbReference>
<reference evidence="2" key="1">
    <citation type="submission" date="2016-08" db="EMBL/GenBank/DDBJ databases">
        <authorList>
            <person name="Yan J."/>
        </authorList>
    </citation>
    <scope>NUCLEOTIDE SEQUENCE</scope>
    <source>
        <strain evidence="2">CSS-01s</strain>
    </source>
</reference>
<proteinExistence type="predicted"/>
<sequence length="106" mass="12026">MSPKRKRSDSTSSPASTSSLFSRSSVSPSPPSHLPSNTMQLDFPTQAYPTPAHSWVWQPRSEASNDSGRTMKRFRDNRPDERLIHGYTMRSANNRTSRPFHPKPLQ</sequence>
<evidence type="ECO:0000313" key="2">
    <source>
        <dbReference type="EMBL" id="KAF9629787.1"/>
    </source>
</evidence>
<comment type="caution">
    <text evidence="2">The sequence shown here is derived from an EMBL/GenBank/DDBJ whole genome shotgun (WGS) entry which is preliminary data.</text>
</comment>
<dbReference type="AlphaFoldDB" id="A0A8H7IQ79"/>
<accession>A0A8H7IQ79</accession>
<organism evidence="2 3">
    <name type="scientific">Lasiodiplodia theobromae</name>
    <dbReference type="NCBI Taxonomy" id="45133"/>
    <lineage>
        <taxon>Eukaryota</taxon>
        <taxon>Fungi</taxon>
        <taxon>Dikarya</taxon>
        <taxon>Ascomycota</taxon>
        <taxon>Pezizomycotina</taxon>
        <taxon>Dothideomycetes</taxon>
        <taxon>Dothideomycetes incertae sedis</taxon>
        <taxon>Botryosphaeriales</taxon>
        <taxon>Botryosphaeriaceae</taxon>
        <taxon>Lasiodiplodia</taxon>
    </lineage>
</organism>
<feature type="compositionally biased region" description="Basic and acidic residues" evidence="1">
    <location>
        <begin position="73"/>
        <end position="84"/>
    </location>
</feature>
<evidence type="ECO:0000256" key="1">
    <source>
        <dbReference type="SAM" id="MobiDB-lite"/>
    </source>
</evidence>
<evidence type="ECO:0000313" key="3">
    <source>
        <dbReference type="Proteomes" id="UP000627934"/>
    </source>
</evidence>
<protein>
    <submittedName>
        <fullName evidence="2">Uncharacterized protein</fullName>
    </submittedName>
</protein>